<dbReference type="OrthoDB" id="9810967at2"/>
<evidence type="ECO:0000256" key="1">
    <source>
        <dbReference type="ARBA" id="ARBA00000832"/>
    </source>
</evidence>
<reference evidence="10" key="1">
    <citation type="submission" date="2016-10" db="EMBL/GenBank/DDBJ databases">
        <authorList>
            <person name="Varghese N."/>
            <person name="Submissions S."/>
        </authorList>
    </citation>
    <scope>NUCLEOTIDE SEQUENCE [LARGE SCALE GENOMIC DNA]</scope>
    <source>
        <strain evidence="10">CGMCC 4.3516</strain>
    </source>
</reference>
<comment type="catalytic activity">
    <reaction evidence="1 7">
        <text>6-phospho-D-glucono-1,5-lactone + H2O = 6-phospho-D-gluconate + H(+)</text>
        <dbReference type="Rhea" id="RHEA:12556"/>
        <dbReference type="ChEBI" id="CHEBI:15377"/>
        <dbReference type="ChEBI" id="CHEBI:15378"/>
        <dbReference type="ChEBI" id="CHEBI:57955"/>
        <dbReference type="ChEBI" id="CHEBI:58759"/>
        <dbReference type="EC" id="3.1.1.31"/>
    </reaction>
</comment>
<organism evidence="9 10">
    <name type="scientific">Glycomyces harbinensis</name>
    <dbReference type="NCBI Taxonomy" id="58114"/>
    <lineage>
        <taxon>Bacteria</taxon>
        <taxon>Bacillati</taxon>
        <taxon>Actinomycetota</taxon>
        <taxon>Actinomycetes</taxon>
        <taxon>Glycomycetales</taxon>
        <taxon>Glycomycetaceae</taxon>
        <taxon>Glycomyces</taxon>
    </lineage>
</organism>
<dbReference type="EMBL" id="FNAD01000006">
    <property type="protein sequence ID" value="SDD65828.1"/>
    <property type="molecule type" value="Genomic_DNA"/>
</dbReference>
<dbReference type="Pfam" id="PF01182">
    <property type="entry name" value="Glucosamine_iso"/>
    <property type="match status" value="1"/>
</dbReference>
<dbReference type="EC" id="3.1.1.31" evidence="5 7"/>
<evidence type="ECO:0000313" key="9">
    <source>
        <dbReference type="EMBL" id="SDD65828.1"/>
    </source>
</evidence>
<dbReference type="InterPro" id="IPR005900">
    <property type="entry name" value="6-phosphogluconolactonase_DevB"/>
</dbReference>
<comment type="function">
    <text evidence="2 7">Hydrolysis of 6-phosphogluconolactone to 6-phosphogluconate.</text>
</comment>
<evidence type="ECO:0000256" key="5">
    <source>
        <dbReference type="ARBA" id="ARBA00013198"/>
    </source>
</evidence>
<evidence type="ECO:0000259" key="8">
    <source>
        <dbReference type="Pfam" id="PF01182"/>
    </source>
</evidence>
<feature type="domain" description="Glucosamine/galactosamine-6-phosphate isomerase" evidence="8">
    <location>
        <begin position="11"/>
        <end position="232"/>
    </location>
</feature>
<dbReference type="GO" id="GO:0005975">
    <property type="term" value="P:carbohydrate metabolic process"/>
    <property type="evidence" value="ECO:0007669"/>
    <property type="project" value="UniProtKB-UniRule"/>
</dbReference>
<dbReference type="RefSeq" id="WP_091034229.1">
    <property type="nucleotide sequence ID" value="NZ_FNAD01000006.1"/>
</dbReference>
<evidence type="ECO:0000256" key="4">
    <source>
        <dbReference type="ARBA" id="ARBA00010662"/>
    </source>
</evidence>
<name>A0A1G6WJ55_9ACTN</name>
<dbReference type="Proteomes" id="UP000198949">
    <property type="component" value="Unassembled WGS sequence"/>
</dbReference>
<comment type="pathway">
    <text evidence="3 7">Carbohydrate degradation; pentose phosphate pathway; D-ribulose 5-phosphate from D-glucose 6-phosphate (oxidative stage): step 2/3.</text>
</comment>
<proteinExistence type="inferred from homology"/>
<dbReference type="Gene3D" id="3.40.50.1360">
    <property type="match status" value="1"/>
</dbReference>
<evidence type="ECO:0000256" key="3">
    <source>
        <dbReference type="ARBA" id="ARBA00004961"/>
    </source>
</evidence>
<dbReference type="NCBIfam" id="TIGR01198">
    <property type="entry name" value="pgl"/>
    <property type="match status" value="1"/>
</dbReference>
<evidence type="ECO:0000256" key="6">
    <source>
        <dbReference type="ARBA" id="ARBA00020337"/>
    </source>
</evidence>
<dbReference type="PANTHER" id="PTHR11054:SF0">
    <property type="entry name" value="6-PHOSPHOGLUCONOLACTONASE"/>
    <property type="match status" value="1"/>
</dbReference>
<dbReference type="AlphaFoldDB" id="A0A1G6WJ55"/>
<dbReference type="PANTHER" id="PTHR11054">
    <property type="entry name" value="6-PHOSPHOGLUCONOLACTONASE"/>
    <property type="match status" value="1"/>
</dbReference>
<dbReference type="GO" id="GO:0006098">
    <property type="term" value="P:pentose-phosphate shunt"/>
    <property type="evidence" value="ECO:0007669"/>
    <property type="project" value="UniProtKB-UniPathway"/>
</dbReference>
<dbReference type="UniPathway" id="UPA00115">
    <property type="reaction ID" value="UER00409"/>
</dbReference>
<dbReference type="InterPro" id="IPR037171">
    <property type="entry name" value="NagB/RpiA_transferase-like"/>
</dbReference>
<dbReference type="InterPro" id="IPR006148">
    <property type="entry name" value="Glc/Gal-6P_isomerase"/>
</dbReference>
<dbReference type="STRING" id="58114.SAMN05216270_10668"/>
<accession>A0A1G6WJ55</accession>
<keyword evidence="7" id="KW-0378">Hydrolase</keyword>
<dbReference type="SUPFAM" id="SSF100950">
    <property type="entry name" value="NagB/RpiA/CoA transferase-like"/>
    <property type="match status" value="1"/>
</dbReference>
<dbReference type="GO" id="GO:0017057">
    <property type="term" value="F:6-phosphogluconolactonase activity"/>
    <property type="evidence" value="ECO:0007669"/>
    <property type="project" value="UniProtKB-UniRule"/>
</dbReference>
<gene>
    <name evidence="7" type="primary">pgl</name>
    <name evidence="9" type="ORF">SAMN05216270_10668</name>
</gene>
<dbReference type="InterPro" id="IPR039104">
    <property type="entry name" value="6PGL"/>
</dbReference>
<sequence>MSRSGAVIVHEDAEVLAEAVASRLVNRLADAQAHRGSASIVLTGGRIAAKVYANILGSKISSVVDWSQVDFWWGDERFLPAGDPDRNETQAREAFLDHLPVDPARVHPMAASDAVGTPEEAAALYAAELAKAAGGEGVPAFDLLLLGIGEDGHVASLFPGNPALEAEGSAVGVRNSPKPPPERVSLTMGAINTAPAAWIIASGEGKADAVDEALAKRELPAGLVAAQGHTRWLVDKAAASGLKHLEF</sequence>
<protein>
    <recommendedName>
        <fullName evidence="6 7">6-phosphogluconolactonase</fullName>
        <shortName evidence="7">6PGL</shortName>
        <ecNumber evidence="5 7">3.1.1.31</ecNumber>
    </recommendedName>
</protein>
<evidence type="ECO:0000313" key="10">
    <source>
        <dbReference type="Proteomes" id="UP000198949"/>
    </source>
</evidence>
<evidence type="ECO:0000256" key="7">
    <source>
        <dbReference type="RuleBase" id="RU365095"/>
    </source>
</evidence>
<comment type="similarity">
    <text evidence="4 7">Belongs to the glucosamine/galactosamine-6-phosphate isomerase family. 6-phosphogluconolactonase subfamily.</text>
</comment>
<evidence type="ECO:0000256" key="2">
    <source>
        <dbReference type="ARBA" id="ARBA00002681"/>
    </source>
</evidence>
<dbReference type="CDD" id="cd01400">
    <property type="entry name" value="6PGL"/>
    <property type="match status" value="1"/>
</dbReference>
<keyword evidence="10" id="KW-1185">Reference proteome</keyword>